<dbReference type="InterPro" id="IPR037056">
    <property type="entry name" value="RNase_H1_N_sf"/>
</dbReference>
<proteinExistence type="predicted"/>
<gene>
    <name evidence="3" type="ORF">DFH08DRAFT_978779</name>
</gene>
<keyword evidence="4" id="KW-1185">Reference proteome</keyword>
<organism evidence="3 4">
    <name type="scientific">Mycena albidolilacea</name>
    <dbReference type="NCBI Taxonomy" id="1033008"/>
    <lineage>
        <taxon>Eukaryota</taxon>
        <taxon>Fungi</taxon>
        <taxon>Dikarya</taxon>
        <taxon>Basidiomycota</taxon>
        <taxon>Agaricomycotina</taxon>
        <taxon>Agaricomycetes</taxon>
        <taxon>Agaricomycetidae</taxon>
        <taxon>Agaricales</taxon>
        <taxon>Marasmiineae</taxon>
        <taxon>Mycenaceae</taxon>
        <taxon>Mycena</taxon>
    </lineage>
</organism>
<dbReference type="Pfam" id="PF01693">
    <property type="entry name" value="Cauli_VI"/>
    <property type="match status" value="1"/>
</dbReference>
<sequence>MDDLGPDIAFRGLSISPEPVFYPRQGFEDKKWSEKWDFYVVTRGRVPGIYTHWEDAQPQVDRFPSSSHKKYPGWSAATSAWDASRRPRSLLAPSASPVKVVRSENGDGHRSNKGMSIAPAPAPSTRVKAERSSVLGTIHAHSTAQQASSAARRGLADGSFRKVGVTTGIHDVFDAATESALEVYNTSDFETDAENP</sequence>
<dbReference type="Gene3D" id="3.40.970.10">
    <property type="entry name" value="Ribonuclease H1, N-terminal domain"/>
    <property type="match status" value="1"/>
</dbReference>
<feature type="region of interest" description="Disordered" evidence="1">
    <location>
        <begin position="93"/>
        <end position="125"/>
    </location>
</feature>
<dbReference type="AlphaFoldDB" id="A0AAD7E821"/>
<dbReference type="EMBL" id="JARIHO010000135">
    <property type="protein sequence ID" value="KAJ7301448.1"/>
    <property type="molecule type" value="Genomic_DNA"/>
</dbReference>
<evidence type="ECO:0000256" key="1">
    <source>
        <dbReference type="SAM" id="MobiDB-lite"/>
    </source>
</evidence>
<accession>A0AAD7E821</accession>
<dbReference type="InterPro" id="IPR009027">
    <property type="entry name" value="Ribosomal_bL9/RNase_H1_N"/>
</dbReference>
<dbReference type="InterPro" id="IPR011320">
    <property type="entry name" value="RNase_H1_N"/>
</dbReference>
<dbReference type="Proteomes" id="UP001218218">
    <property type="component" value="Unassembled WGS sequence"/>
</dbReference>
<protein>
    <recommendedName>
        <fullName evidence="2">Ribonuclease H1 N-terminal domain-containing protein</fullName>
    </recommendedName>
</protein>
<reference evidence="3" key="1">
    <citation type="submission" date="2023-03" db="EMBL/GenBank/DDBJ databases">
        <title>Massive genome expansion in bonnet fungi (Mycena s.s.) driven by repeated elements and novel gene families across ecological guilds.</title>
        <authorList>
            <consortium name="Lawrence Berkeley National Laboratory"/>
            <person name="Harder C.B."/>
            <person name="Miyauchi S."/>
            <person name="Viragh M."/>
            <person name="Kuo A."/>
            <person name="Thoen E."/>
            <person name="Andreopoulos B."/>
            <person name="Lu D."/>
            <person name="Skrede I."/>
            <person name="Drula E."/>
            <person name="Henrissat B."/>
            <person name="Morin E."/>
            <person name="Kohler A."/>
            <person name="Barry K."/>
            <person name="LaButti K."/>
            <person name="Morin E."/>
            <person name="Salamov A."/>
            <person name="Lipzen A."/>
            <person name="Mereny Z."/>
            <person name="Hegedus B."/>
            <person name="Baldrian P."/>
            <person name="Stursova M."/>
            <person name="Weitz H."/>
            <person name="Taylor A."/>
            <person name="Grigoriev I.V."/>
            <person name="Nagy L.G."/>
            <person name="Martin F."/>
            <person name="Kauserud H."/>
        </authorList>
    </citation>
    <scope>NUCLEOTIDE SEQUENCE</scope>
    <source>
        <strain evidence="3">CBHHK002</strain>
    </source>
</reference>
<name>A0AAD7E821_9AGAR</name>
<evidence type="ECO:0000313" key="4">
    <source>
        <dbReference type="Proteomes" id="UP001218218"/>
    </source>
</evidence>
<comment type="caution">
    <text evidence="3">The sequence shown here is derived from an EMBL/GenBank/DDBJ whole genome shotgun (WGS) entry which is preliminary data.</text>
</comment>
<dbReference type="SUPFAM" id="SSF55658">
    <property type="entry name" value="L9 N-domain-like"/>
    <property type="match status" value="1"/>
</dbReference>
<evidence type="ECO:0000259" key="2">
    <source>
        <dbReference type="Pfam" id="PF01693"/>
    </source>
</evidence>
<feature type="domain" description="Ribonuclease H1 N-terminal" evidence="2">
    <location>
        <begin position="38"/>
        <end position="77"/>
    </location>
</feature>
<feature type="compositionally biased region" description="Basic and acidic residues" evidence="1">
    <location>
        <begin position="101"/>
        <end position="110"/>
    </location>
</feature>
<evidence type="ECO:0000313" key="3">
    <source>
        <dbReference type="EMBL" id="KAJ7301448.1"/>
    </source>
</evidence>